<organism evidence="2 3">
    <name type="scientific">Gottfriedia solisilvae</name>
    <dbReference type="NCBI Taxonomy" id="1516104"/>
    <lineage>
        <taxon>Bacteria</taxon>
        <taxon>Bacillati</taxon>
        <taxon>Bacillota</taxon>
        <taxon>Bacilli</taxon>
        <taxon>Bacillales</taxon>
        <taxon>Bacillaceae</taxon>
        <taxon>Gottfriedia</taxon>
    </lineage>
</organism>
<evidence type="ECO:0000256" key="1">
    <source>
        <dbReference type="SAM" id="Phobius"/>
    </source>
</evidence>
<comment type="caution">
    <text evidence="2">The sequence shown here is derived from an EMBL/GenBank/DDBJ whole genome shotgun (WGS) entry which is preliminary data.</text>
</comment>
<keyword evidence="3" id="KW-1185">Reference proteome</keyword>
<dbReference type="EMBL" id="BMHB01000001">
    <property type="protein sequence ID" value="GGI11605.1"/>
    <property type="molecule type" value="Genomic_DNA"/>
</dbReference>
<name>A0A8J3AFI5_9BACI</name>
<proteinExistence type="predicted"/>
<gene>
    <name evidence="2" type="ORF">GCM10007380_08680</name>
</gene>
<accession>A0A8J3AFI5</accession>
<evidence type="ECO:0000313" key="2">
    <source>
        <dbReference type="EMBL" id="GGI11605.1"/>
    </source>
</evidence>
<feature type="transmembrane region" description="Helical" evidence="1">
    <location>
        <begin position="6"/>
        <end position="22"/>
    </location>
</feature>
<reference evidence="3" key="1">
    <citation type="journal article" date="2019" name="Int. J. Syst. Evol. Microbiol.">
        <title>The Global Catalogue of Microorganisms (GCM) 10K type strain sequencing project: providing services to taxonomists for standard genome sequencing and annotation.</title>
        <authorList>
            <consortium name="The Broad Institute Genomics Platform"/>
            <consortium name="The Broad Institute Genome Sequencing Center for Infectious Disease"/>
            <person name="Wu L."/>
            <person name="Ma J."/>
        </authorList>
    </citation>
    <scope>NUCLEOTIDE SEQUENCE [LARGE SCALE GENOMIC DNA]</scope>
    <source>
        <strain evidence="3">CGMCC 1.14993</strain>
    </source>
</reference>
<dbReference type="RefSeq" id="WP_158093200.1">
    <property type="nucleotide sequence ID" value="NZ_BMHB01000001.1"/>
</dbReference>
<evidence type="ECO:0000313" key="3">
    <source>
        <dbReference type="Proteomes" id="UP000626244"/>
    </source>
</evidence>
<keyword evidence="1" id="KW-1133">Transmembrane helix</keyword>
<protein>
    <submittedName>
        <fullName evidence="2">Uncharacterized protein</fullName>
    </submittedName>
</protein>
<keyword evidence="1" id="KW-0812">Transmembrane</keyword>
<dbReference type="Proteomes" id="UP000626244">
    <property type="component" value="Unassembled WGS sequence"/>
</dbReference>
<keyword evidence="1" id="KW-0472">Membrane</keyword>
<sequence>MFQTFGFSIVFAIIYMLVTLNLGEIADKDTVTQLNFGLIIGTLIWIGIKITNKWDKS</sequence>
<dbReference type="AlphaFoldDB" id="A0A8J3AFI5"/>
<feature type="transmembrane region" description="Helical" evidence="1">
    <location>
        <begin position="34"/>
        <end position="51"/>
    </location>
</feature>